<feature type="region of interest" description="Disordered" evidence="1">
    <location>
        <begin position="87"/>
        <end position="107"/>
    </location>
</feature>
<sequence length="107" mass="12183">MSSLRIINASVCSGREQPHTPSPSTPTTRPSVTIMGYEGPLCPLRDDNSRALGVKFQGRITAIPSRHNNNIRGMLRPPRFWILKDEESDRIDRQKERDKNSKHAILY</sequence>
<feature type="region of interest" description="Disordered" evidence="1">
    <location>
        <begin position="1"/>
        <end position="31"/>
    </location>
</feature>
<reference evidence="2 3" key="1">
    <citation type="journal article" date="2019" name="Commun. Biol.">
        <title>The bagworm genome reveals a unique fibroin gene that provides high tensile strength.</title>
        <authorList>
            <person name="Kono N."/>
            <person name="Nakamura H."/>
            <person name="Ohtoshi R."/>
            <person name="Tomita M."/>
            <person name="Numata K."/>
            <person name="Arakawa K."/>
        </authorList>
    </citation>
    <scope>NUCLEOTIDE SEQUENCE [LARGE SCALE GENOMIC DNA]</scope>
</reference>
<evidence type="ECO:0000256" key="1">
    <source>
        <dbReference type="SAM" id="MobiDB-lite"/>
    </source>
</evidence>
<protein>
    <submittedName>
        <fullName evidence="2">Uncharacterized protein</fullName>
    </submittedName>
</protein>
<comment type="caution">
    <text evidence="2">The sequence shown here is derived from an EMBL/GenBank/DDBJ whole genome shotgun (WGS) entry which is preliminary data.</text>
</comment>
<evidence type="ECO:0000313" key="2">
    <source>
        <dbReference type="EMBL" id="GBP29722.1"/>
    </source>
</evidence>
<proteinExistence type="predicted"/>
<dbReference type="EMBL" id="BGZK01000223">
    <property type="protein sequence ID" value="GBP29722.1"/>
    <property type="molecule type" value="Genomic_DNA"/>
</dbReference>
<gene>
    <name evidence="2" type="ORF">EVAR_13645_1</name>
</gene>
<dbReference type="Proteomes" id="UP000299102">
    <property type="component" value="Unassembled WGS sequence"/>
</dbReference>
<dbReference type="AlphaFoldDB" id="A0A4C1UUQ7"/>
<name>A0A4C1UUQ7_EUMVA</name>
<keyword evidence="3" id="KW-1185">Reference proteome</keyword>
<feature type="compositionally biased region" description="Basic and acidic residues" evidence="1">
    <location>
        <begin position="87"/>
        <end position="101"/>
    </location>
</feature>
<evidence type="ECO:0000313" key="3">
    <source>
        <dbReference type="Proteomes" id="UP000299102"/>
    </source>
</evidence>
<accession>A0A4C1UUQ7</accession>
<organism evidence="2 3">
    <name type="scientific">Eumeta variegata</name>
    <name type="common">Bagworm moth</name>
    <name type="synonym">Eumeta japonica</name>
    <dbReference type="NCBI Taxonomy" id="151549"/>
    <lineage>
        <taxon>Eukaryota</taxon>
        <taxon>Metazoa</taxon>
        <taxon>Ecdysozoa</taxon>
        <taxon>Arthropoda</taxon>
        <taxon>Hexapoda</taxon>
        <taxon>Insecta</taxon>
        <taxon>Pterygota</taxon>
        <taxon>Neoptera</taxon>
        <taxon>Endopterygota</taxon>
        <taxon>Lepidoptera</taxon>
        <taxon>Glossata</taxon>
        <taxon>Ditrysia</taxon>
        <taxon>Tineoidea</taxon>
        <taxon>Psychidae</taxon>
        <taxon>Oiketicinae</taxon>
        <taxon>Eumeta</taxon>
    </lineage>
</organism>